<protein>
    <submittedName>
        <fullName evidence="1">Uncharacterized protein</fullName>
    </submittedName>
</protein>
<keyword evidence="2" id="KW-1185">Reference proteome</keyword>
<evidence type="ECO:0000313" key="2">
    <source>
        <dbReference type="Proteomes" id="UP000310108"/>
    </source>
</evidence>
<accession>A0A4U6XRQ6</accession>
<sequence>MEMIVDMYEEITRAMPRFQEYMEHFPQRKGLQDALLRIYCAYLDFAVSAVKFFSRSAYGKQSPSLCCPTA</sequence>
<gene>
    <name evidence="1" type="ORF">CTA1_5242</name>
</gene>
<dbReference type="Proteomes" id="UP000310108">
    <property type="component" value="Unassembled WGS sequence"/>
</dbReference>
<dbReference type="AlphaFoldDB" id="A0A4U6XRQ6"/>
<organism evidence="1 2">
    <name type="scientific">Colletotrichum tanaceti</name>
    <dbReference type="NCBI Taxonomy" id="1306861"/>
    <lineage>
        <taxon>Eukaryota</taxon>
        <taxon>Fungi</taxon>
        <taxon>Dikarya</taxon>
        <taxon>Ascomycota</taxon>
        <taxon>Pezizomycotina</taxon>
        <taxon>Sordariomycetes</taxon>
        <taxon>Hypocreomycetidae</taxon>
        <taxon>Glomerellales</taxon>
        <taxon>Glomerellaceae</taxon>
        <taxon>Colletotrichum</taxon>
        <taxon>Colletotrichum destructivum species complex</taxon>
    </lineage>
</organism>
<evidence type="ECO:0000313" key="1">
    <source>
        <dbReference type="EMBL" id="TKW58399.1"/>
    </source>
</evidence>
<reference evidence="1 2" key="1">
    <citation type="journal article" date="2019" name="PLoS ONE">
        <title>Comparative genome analysis indicates high evolutionary potential of pathogenicity genes in Colletotrichum tanaceti.</title>
        <authorList>
            <person name="Lelwala R.V."/>
            <person name="Korhonen P.K."/>
            <person name="Young N.D."/>
            <person name="Scott J.B."/>
            <person name="Ades P.A."/>
            <person name="Gasser R.B."/>
            <person name="Taylor P.W.J."/>
        </authorList>
    </citation>
    <scope>NUCLEOTIDE SEQUENCE [LARGE SCALE GENOMIC DNA]</scope>
    <source>
        <strain evidence="1">BRIP57314</strain>
    </source>
</reference>
<dbReference type="OrthoDB" id="4583669at2759"/>
<proteinExistence type="predicted"/>
<comment type="caution">
    <text evidence="1">The sequence shown here is derived from an EMBL/GenBank/DDBJ whole genome shotgun (WGS) entry which is preliminary data.</text>
</comment>
<name>A0A4U6XRQ6_9PEZI</name>
<dbReference type="EMBL" id="PJEX01000026">
    <property type="protein sequence ID" value="TKW58399.1"/>
    <property type="molecule type" value="Genomic_DNA"/>
</dbReference>